<evidence type="ECO:0000313" key="3">
    <source>
        <dbReference type="EMBL" id="RUQ90072.1"/>
    </source>
</evidence>
<keyword evidence="1" id="KW-1133">Transmembrane helix</keyword>
<evidence type="ECO:0000256" key="1">
    <source>
        <dbReference type="SAM" id="Phobius"/>
    </source>
</evidence>
<dbReference type="Pfam" id="PF02470">
    <property type="entry name" value="MlaD"/>
    <property type="match status" value="1"/>
</dbReference>
<gene>
    <name evidence="3" type="ORF">EKM59_02755</name>
</gene>
<feature type="domain" description="Mce/MlaD" evidence="2">
    <location>
        <begin position="39"/>
        <end position="114"/>
    </location>
</feature>
<keyword evidence="1" id="KW-0472">Membrane</keyword>
<keyword evidence="4" id="KW-1185">Reference proteome</keyword>
<evidence type="ECO:0000313" key="4">
    <source>
        <dbReference type="Proteomes" id="UP000288012"/>
    </source>
</evidence>
<dbReference type="EMBL" id="RZGR01000005">
    <property type="protein sequence ID" value="RUQ90072.1"/>
    <property type="molecule type" value="Genomic_DNA"/>
</dbReference>
<dbReference type="InterPro" id="IPR003399">
    <property type="entry name" value="Mce/MlaD"/>
</dbReference>
<dbReference type="Proteomes" id="UP000288012">
    <property type="component" value="Unassembled WGS sequence"/>
</dbReference>
<evidence type="ECO:0000259" key="2">
    <source>
        <dbReference type="Pfam" id="PF02470"/>
    </source>
</evidence>
<proteinExistence type="predicted"/>
<name>A0A3S0X1J4_9GAMM</name>
<feature type="transmembrane region" description="Helical" evidence="1">
    <location>
        <begin position="6"/>
        <end position="28"/>
    </location>
</feature>
<comment type="caution">
    <text evidence="3">The sequence shown here is derived from an EMBL/GenBank/DDBJ whole genome shotgun (WGS) entry which is preliminary data.</text>
</comment>
<dbReference type="AlphaFoldDB" id="A0A3S0X1J4"/>
<dbReference type="PANTHER" id="PTHR36698:SF2">
    <property type="entry name" value="MCE_MLAD DOMAIN-CONTAINING PROTEIN"/>
    <property type="match status" value="1"/>
</dbReference>
<dbReference type="PANTHER" id="PTHR36698">
    <property type="entry name" value="BLL5892 PROTEIN"/>
    <property type="match status" value="1"/>
</dbReference>
<reference evidence="3 4" key="1">
    <citation type="submission" date="2018-12" db="EMBL/GenBank/DDBJ databases">
        <title>Legionella sp,whole genome shotgun sequence.</title>
        <authorList>
            <person name="Wu H."/>
        </authorList>
    </citation>
    <scope>NUCLEOTIDE SEQUENCE [LARGE SCALE GENOMIC DNA]</scope>
    <source>
        <strain evidence="4">km714</strain>
    </source>
</reference>
<protein>
    <submittedName>
        <fullName evidence="3">MCE family protein</fullName>
    </submittedName>
</protein>
<sequence length="286" mass="31293">MESNANYTIVGLTVLILTAGLIIASLWLSIGFERKKYNYYTVYTHESVAGLTEESLVKYNGVKVGMVDKIELSHFDPQQVKILLKIKEGTPITVSTHAMLITQGITGTTYLGLSADSSSFVPLQRTPGEPYPVIPSKPSFFNRLEKNINDIATGFKRVFNAENAKNLNKSLVNLEKITEAIAKNDNNINKTLRDLPLVTKELKAAIHKFTAMATDMSVAGRQVTATMKAGKNGIDKISQQAIPPTILLLRRLDLIATNLEKVSAQMRQNPAVLIRGSTAPKPGPGE</sequence>
<dbReference type="OrthoDB" id="9806984at2"/>
<organism evidence="3 4">
    <name type="scientific">Legionella septentrionalis</name>
    <dbReference type="NCBI Taxonomy" id="2498109"/>
    <lineage>
        <taxon>Bacteria</taxon>
        <taxon>Pseudomonadati</taxon>
        <taxon>Pseudomonadota</taxon>
        <taxon>Gammaproteobacteria</taxon>
        <taxon>Legionellales</taxon>
        <taxon>Legionellaceae</taxon>
        <taxon>Legionella</taxon>
    </lineage>
</organism>
<keyword evidence="1" id="KW-0812">Transmembrane</keyword>
<dbReference type="RefSeq" id="WP_126954638.1">
    <property type="nucleotide sequence ID" value="NZ_RZGR01000005.1"/>
</dbReference>
<accession>A0A3S0X1J4</accession>